<dbReference type="GO" id="GO:0008677">
    <property type="term" value="F:2-dehydropantoate 2-reductase activity"/>
    <property type="evidence" value="ECO:0007669"/>
    <property type="project" value="UniProtKB-EC"/>
</dbReference>
<dbReference type="SUPFAM" id="SSF51735">
    <property type="entry name" value="NAD(P)-binding Rossmann-fold domains"/>
    <property type="match status" value="1"/>
</dbReference>
<dbReference type="Pfam" id="PF08546">
    <property type="entry name" value="ApbA_C"/>
    <property type="match status" value="1"/>
</dbReference>
<reference evidence="8" key="2">
    <citation type="submission" date="2016-10" db="EMBL/GenBank/DDBJ databases">
        <authorList>
            <person name="See-Too W.S."/>
        </authorList>
    </citation>
    <scope>NUCLEOTIDE SEQUENCE [LARGE SCALE GENOMIC DNA]</scope>
    <source>
        <strain evidence="8">DSM 24743</strain>
    </source>
</reference>
<keyword evidence="3 4" id="KW-0560">Oxidoreductase</keyword>
<reference evidence="8" key="1">
    <citation type="submission" date="2016-07" db="EMBL/GenBank/DDBJ databases">
        <authorList>
            <person name="See-Too W.S."/>
        </authorList>
    </citation>
    <scope>NUCLEOTIDE SEQUENCE [LARGE SCALE GENOMIC DNA]</scope>
    <source>
        <strain evidence="8">DSM 24743</strain>
    </source>
</reference>
<feature type="domain" description="Ketopantoate reductase N-terminal" evidence="5">
    <location>
        <begin position="3"/>
        <end position="149"/>
    </location>
</feature>
<evidence type="ECO:0000256" key="1">
    <source>
        <dbReference type="ARBA" id="ARBA00007870"/>
    </source>
</evidence>
<evidence type="ECO:0000313" key="7">
    <source>
        <dbReference type="EMBL" id="ANU14963.1"/>
    </source>
</evidence>
<feature type="domain" description="Ketopantoate reductase C-terminal" evidence="6">
    <location>
        <begin position="177"/>
        <end position="301"/>
    </location>
</feature>
<dbReference type="STRING" id="1215089.BBI08_14355"/>
<keyword evidence="2 4" id="KW-0521">NADP</keyword>
<dbReference type="InterPro" id="IPR008927">
    <property type="entry name" value="6-PGluconate_DH-like_C_sf"/>
</dbReference>
<keyword evidence="4" id="KW-0566">Pantothenate biosynthesis</keyword>
<dbReference type="FunFam" id="3.40.50.720:FF:000307">
    <property type="entry name" value="2-dehydropantoate 2-reductase"/>
    <property type="match status" value="1"/>
</dbReference>
<dbReference type="PANTHER" id="PTHR21708">
    <property type="entry name" value="PROBABLE 2-DEHYDROPANTOATE 2-REDUCTASE"/>
    <property type="match status" value="1"/>
</dbReference>
<organism evidence="7 8">
    <name type="scientific">Planococcus halocryophilus</name>
    <dbReference type="NCBI Taxonomy" id="1215089"/>
    <lineage>
        <taxon>Bacteria</taxon>
        <taxon>Bacillati</taxon>
        <taxon>Bacillota</taxon>
        <taxon>Bacilli</taxon>
        <taxon>Bacillales</taxon>
        <taxon>Caryophanaceae</taxon>
        <taxon>Planococcus</taxon>
    </lineage>
</organism>
<dbReference type="SUPFAM" id="SSF48179">
    <property type="entry name" value="6-phosphogluconate dehydrogenase C-terminal domain-like"/>
    <property type="match status" value="1"/>
</dbReference>
<evidence type="ECO:0000259" key="6">
    <source>
        <dbReference type="Pfam" id="PF08546"/>
    </source>
</evidence>
<dbReference type="NCBIfam" id="TIGR00745">
    <property type="entry name" value="apbA_panE"/>
    <property type="match status" value="1"/>
</dbReference>
<dbReference type="Gene3D" id="3.40.50.720">
    <property type="entry name" value="NAD(P)-binding Rossmann-like Domain"/>
    <property type="match status" value="1"/>
</dbReference>
<dbReference type="UniPathway" id="UPA00028">
    <property type="reaction ID" value="UER00004"/>
</dbReference>
<dbReference type="InterPro" id="IPR013752">
    <property type="entry name" value="KPA_reductase"/>
</dbReference>
<comment type="pathway">
    <text evidence="4">Cofactor biosynthesis; (R)-pantothenate biosynthesis; (R)-pantoate from 3-methyl-2-oxobutanoate: step 2/2.</text>
</comment>
<dbReference type="OrthoDB" id="9793586at2"/>
<accession>A0A1C7DUS0</accession>
<dbReference type="GO" id="GO:0005737">
    <property type="term" value="C:cytoplasm"/>
    <property type="evidence" value="ECO:0007669"/>
    <property type="project" value="TreeGrafter"/>
</dbReference>
<dbReference type="InterPro" id="IPR003710">
    <property type="entry name" value="ApbA"/>
</dbReference>
<evidence type="ECO:0000256" key="4">
    <source>
        <dbReference type="RuleBase" id="RU362068"/>
    </source>
</evidence>
<proteinExistence type="inferred from homology"/>
<comment type="catalytic activity">
    <reaction evidence="4">
        <text>(R)-pantoate + NADP(+) = 2-dehydropantoate + NADPH + H(+)</text>
        <dbReference type="Rhea" id="RHEA:16233"/>
        <dbReference type="ChEBI" id="CHEBI:11561"/>
        <dbReference type="ChEBI" id="CHEBI:15378"/>
        <dbReference type="ChEBI" id="CHEBI:15980"/>
        <dbReference type="ChEBI" id="CHEBI:57783"/>
        <dbReference type="ChEBI" id="CHEBI:58349"/>
        <dbReference type="EC" id="1.1.1.169"/>
    </reaction>
</comment>
<dbReference type="FunFam" id="1.10.1040.10:FF:000017">
    <property type="entry name" value="2-dehydropantoate 2-reductase"/>
    <property type="match status" value="1"/>
</dbReference>
<sequence>MKVLVVGAGAIGGYFGGRLLEKGEDVTFLVREQRKEKLQQTGLEIRSKNGDLQLTPKLITKNDDSQLFDVILMSTKSYHLEHAIKDIQSFVGPETMILPLLNGIAHVETLVEAFGEERVIGGLCFVETTLSEDGAVVQTSPVNQLVYGERTGETTERIEKLEECFSGTKAEFVKSDNINQDMWHKYLFITAMSGITSLMEMPIGPIRDLESGQRTIQAFLEELVAVMEEIEAPIQQGIAEIQLKRINSMAAEMKSSMQRDVEKRQPTEFEHLQGYLLTQAKEVSIPVPILETIYTKLKLYELKIAMNKQMENA</sequence>
<dbReference type="Proteomes" id="UP000092687">
    <property type="component" value="Chromosome"/>
</dbReference>
<dbReference type="PANTHER" id="PTHR21708:SF26">
    <property type="entry name" value="2-DEHYDROPANTOATE 2-REDUCTASE"/>
    <property type="match status" value="1"/>
</dbReference>
<dbReference type="Pfam" id="PF02558">
    <property type="entry name" value="ApbA"/>
    <property type="match status" value="1"/>
</dbReference>
<comment type="function">
    <text evidence="4">Catalyzes the NADPH-dependent reduction of ketopantoate into pantoic acid.</text>
</comment>
<dbReference type="RefSeq" id="WP_008498660.1">
    <property type="nucleotide sequence ID" value="NZ_CP016537.2"/>
</dbReference>
<gene>
    <name evidence="7" type="ORF">BBI08_14355</name>
</gene>
<comment type="similarity">
    <text evidence="1 4">Belongs to the ketopantoate reductase family.</text>
</comment>
<evidence type="ECO:0000259" key="5">
    <source>
        <dbReference type="Pfam" id="PF02558"/>
    </source>
</evidence>
<keyword evidence="8" id="KW-1185">Reference proteome</keyword>
<dbReference type="InterPro" id="IPR013332">
    <property type="entry name" value="KPR_N"/>
</dbReference>
<evidence type="ECO:0000256" key="3">
    <source>
        <dbReference type="ARBA" id="ARBA00023002"/>
    </source>
</evidence>
<dbReference type="EC" id="1.1.1.169" evidence="4"/>
<dbReference type="GO" id="GO:0015940">
    <property type="term" value="P:pantothenate biosynthetic process"/>
    <property type="evidence" value="ECO:0007669"/>
    <property type="project" value="UniProtKB-UniPathway"/>
</dbReference>
<dbReference type="InterPro" id="IPR013328">
    <property type="entry name" value="6PGD_dom2"/>
</dbReference>
<evidence type="ECO:0000256" key="2">
    <source>
        <dbReference type="ARBA" id="ARBA00022857"/>
    </source>
</evidence>
<protein>
    <recommendedName>
        <fullName evidence="4">2-dehydropantoate 2-reductase</fullName>
        <ecNumber evidence="4">1.1.1.169</ecNumber>
    </recommendedName>
    <alternativeName>
        <fullName evidence="4">Ketopantoate reductase</fullName>
    </alternativeName>
</protein>
<dbReference type="AlphaFoldDB" id="A0A1C7DUS0"/>
<evidence type="ECO:0000313" key="8">
    <source>
        <dbReference type="Proteomes" id="UP000092687"/>
    </source>
</evidence>
<dbReference type="EMBL" id="CP016537">
    <property type="protein sequence ID" value="ANU14963.1"/>
    <property type="molecule type" value="Genomic_DNA"/>
</dbReference>
<dbReference type="KEGG" id="phc:BBI08_14355"/>
<dbReference type="InterPro" id="IPR036291">
    <property type="entry name" value="NAD(P)-bd_dom_sf"/>
</dbReference>
<name>A0A1C7DUS0_9BACL</name>
<dbReference type="InterPro" id="IPR051402">
    <property type="entry name" value="KPR-Related"/>
</dbReference>
<dbReference type="Gene3D" id="1.10.1040.10">
    <property type="entry name" value="N-(1-d-carboxylethyl)-l-norvaline Dehydrogenase, domain 2"/>
    <property type="match status" value="1"/>
</dbReference>